<evidence type="ECO:0000313" key="2">
    <source>
        <dbReference type="EMBL" id="CAH0525977.1"/>
    </source>
</evidence>
<evidence type="ECO:0000256" key="1">
    <source>
        <dbReference type="SAM" id="SignalP"/>
    </source>
</evidence>
<reference evidence="2" key="1">
    <citation type="submission" date="2021-12" db="EMBL/GenBank/DDBJ databases">
        <authorList>
            <person name="Rodrigo-Torres L."/>
            <person name="Arahal R. D."/>
            <person name="Lucena T."/>
        </authorList>
    </citation>
    <scope>NUCLEOTIDE SEQUENCE</scope>
    <source>
        <strain evidence="2">CECT 8226</strain>
    </source>
</reference>
<proteinExistence type="predicted"/>
<keyword evidence="3" id="KW-1185">Reference proteome</keyword>
<dbReference type="Pfam" id="PF11205">
    <property type="entry name" value="DUF2987"/>
    <property type="match status" value="1"/>
</dbReference>
<evidence type="ECO:0000313" key="3">
    <source>
        <dbReference type="Proteomes" id="UP000838160"/>
    </source>
</evidence>
<comment type="caution">
    <text evidence="2">The sequence shown here is derived from an EMBL/GenBank/DDBJ whole genome shotgun (WGS) entry which is preliminary data.</text>
</comment>
<dbReference type="EMBL" id="CAKLCM010000002">
    <property type="protein sequence ID" value="CAH0525977.1"/>
    <property type="molecule type" value="Genomic_DNA"/>
</dbReference>
<accession>A0ABM8ZID1</accession>
<gene>
    <name evidence="2" type="ORF">VHP8226_01459</name>
</gene>
<protein>
    <recommendedName>
        <fullName evidence="4">DUF2987 domain-containing protein</fullName>
    </recommendedName>
</protein>
<sequence>MKFVAPALLACLAVSSISMPLQAEEYRFTYSKLFTQLKNNNKPGHDAVKVGLFFVDARTQKPCVITKAWMEKEQHYEELSSGYANELLVPIDNNLRQANPLVFIHTPEQQQCDFSMVVMSKQPLEGSVSYEDVAQLLPQMEAMLADLGGLFSGWFTPEITGLTLEFAPDQQGDIQLSDGRRIAIEAGKAVIQLEDIGVGNSFQLPNKTLRVMPYIAK</sequence>
<dbReference type="RefSeq" id="WP_237484416.1">
    <property type="nucleotide sequence ID" value="NZ_CAKLCM010000002.1"/>
</dbReference>
<feature type="signal peptide" evidence="1">
    <location>
        <begin position="1"/>
        <end position="23"/>
    </location>
</feature>
<keyword evidence="1" id="KW-0732">Signal</keyword>
<organism evidence="2 3">
    <name type="scientific">Vibrio hippocampi</name>
    <dbReference type="NCBI Taxonomy" id="654686"/>
    <lineage>
        <taxon>Bacteria</taxon>
        <taxon>Pseudomonadati</taxon>
        <taxon>Pseudomonadota</taxon>
        <taxon>Gammaproteobacteria</taxon>
        <taxon>Vibrionales</taxon>
        <taxon>Vibrionaceae</taxon>
        <taxon>Vibrio</taxon>
    </lineage>
</organism>
<dbReference type="Proteomes" id="UP000838160">
    <property type="component" value="Unassembled WGS sequence"/>
</dbReference>
<feature type="chain" id="PRO_5045154455" description="DUF2987 domain-containing protein" evidence="1">
    <location>
        <begin position="24"/>
        <end position="217"/>
    </location>
</feature>
<name>A0ABM8ZID1_9VIBR</name>
<evidence type="ECO:0008006" key="4">
    <source>
        <dbReference type="Google" id="ProtNLM"/>
    </source>
</evidence>
<dbReference type="InterPro" id="IPR021370">
    <property type="entry name" value="DUF2987"/>
</dbReference>